<feature type="region of interest" description="Disordered" evidence="1">
    <location>
        <begin position="573"/>
        <end position="607"/>
    </location>
</feature>
<proteinExistence type="predicted"/>
<dbReference type="SUPFAM" id="SSF47954">
    <property type="entry name" value="Cyclin-like"/>
    <property type="match status" value="1"/>
</dbReference>
<feature type="compositionally biased region" description="Low complexity" evidence="1">
    <location>
        <begin position="536"/>
        <end position="554"/>
    </location>
</feature>
<feature type="compositionally biased region" description="Acidic residues" evidence="1">
    <location>
        <begin position="157"/>
        <end position="166"/>
    </location>
</feature>
<feature type="compositionally biased region" description="Gly residues" evidence="1">
    <location>
        <begin position="455"/>
        <end position="465"/>
    </location>
</feature>
<name>A0A7S4JG35_9STRA</name>
<dbReference type="EMBL" id="HBKQ01039958">
    <property type="protein sequence ID" value="CAE2262592.1"/>
    <property type="molecule type" value="Transcribed_RNA"/>
</dbReference>
<dbReference type="InterPro" id="IPR036915">
    <property type="entry name" value="Cyclin-like_sf"/>
</dbReference>
<evidence type="ECO:0000256" key="1">
    <source>
        <dbReference type="SAM" id="MobiDB-lite"/>
    </source>
</evidence>
<dbReference type="Gene3D" id="1.10.472.10">
    <property type="entry name" value="Cyclin-like"/>
    <property type="match status" value="1"/>
</dbReference>
<sequence>MSSRIEEPPTTSAAFVVTPLIGGGAVDAAKTTTTTTTTTTVSEDALLALFRTESEYYPPRRGGPPDLERCGYATFRSAAATSAEAFARREEAHRRQTSEWRSRIADWCYRVVDHFQYDREAVSSSLAVLDLYVAALKEDEEEARALARARALAAPQDGDDDDDDDTTRDYSCRGCAAGDRECGVAIDARTYYLAAMASLYVTLKMRGASSLQSASSDGDPHRTSAAHRLRLRTFVDLSNGQFEAEDITRMELRLLEKLRWRVNPPTAAGFVPALLDLIPEDPLDDHRAEAAVDDGDVVMWPQQELPQQQRGQQQQRAPVIDPQIRAAARRRRSFTLHVAREIARYLTELAACSSPPPPPPPPPSASAASILPLPAASPSEVSYAAILVALEGISPRVLSPRVRRSFFVDAARLSGGALTYSSAARAMAWLRGLMDPRQLLGSAVFAEGAPREGQEGGATEGGGGDMLSQAVRAGVLDPVALCRGVPVVPEEEYSEEEEEEEEKDRFEDGRGVGARSSSPPPSRRQHQGVSPPQEDSSSSSSHHSGGSMTGRHGSATSVIEQEARLRQREEIHRAQGHGDGDRRHHHRASKRKGVDAGECDCNDDSSSCSSSYVYDDDISPKCVSRRRAVVVVTPVEGGRDGAGNRTARGVEVEISSTAEKGGGTRNHHHGHHHRRGGGGRRLSAGAAFCGSFGYN</sequence>
<organism evidence="2">
    <name type="scientific">Odontella aurita</name>
    <dbReference type="NCBI Taxonomy" id="265563"/>
    <lineage>
        <taxon>Eukaryota</taxon>
        <taxon>Sar</taxon>
        <taxon>Stramenopiles</taxon>
        <taxon>Ochrophyta</taxon>
        <taxon>Bacillariophyta</taxon>
        <taxon>Mediophyceae</taxon>
        <taxon>Biddulphiophycidae</taxon>
        <taxon>Eupodiscales</taxon>
        <taxon>Odontellaceae</taxon>
        <taxon>Odontella</taxon>
    </lineage>
</organism>
<feature type="region of interest" description="Disordered" evidence="1">
    <location>
        <begin position="487"/>
        <end position="557"/>
    </location>
</feature>
<protein>
    <recommendedName>
        <fullName evidence="3">Cyclin N-terminal domain-containing protein</fullName>
    </recommendedName>
</protein>
<feature type="region of interest" description="Disordered" evidence="1">
    <location>
        <begin position="656"/>
        <end position="680"/>
    </location>
</feature>
<feature type="region of interest" description="Disordered" evidence="1">
    <location>
        <begin position="147"/>
        <end position="167"/>
    </location>
</feature>
<reference evidence="2" key="1">
    <citation type="submission" date="2021-01" db="EMBL/GenBank/DDBJ databases">
        <authorList>
            <person name="Corre E."/>
            <person name="Pelletier E."/>
            <person name="Niang G."/>
            <person name="Scheremetjew M."/>
            <person name="Finn R."/>
            <person name="Kale V."/>
            <person name="Holt S."/>
            <person name="Cochrane G."/>
            <person name="Meng A."/>
            <person name="Brown T."/>
            <person name="Cohen L."/>
        </authorList>
    </citation>
    <scope>NUCLEOTIDE SEQUENCE</scope>
    <source>
        <strain evidence="2">Isolate 1302-5</strain>
    </source>
</reference>
<gene>
    <name evidence="2" type="ORF">OAUR00152_LOCUS27562</name>
</gene>
<dbReference type="AlphaFoldDB" id="A0A7S4JG35"/>
<feature type="compositionally biased region" description="Basic residues" evidence="1">
    <location>
        <begin position="665"/>
        <end position="678"/>
    </location>
</feature>
<evidence type="ECO:0000313" key="2">
    <source>
        <dbReference type="EMBL" id="CAE2262592.1"/>
    </source>
</evidence>
<feature type="compositionally biased region" description="Acidic residues" evidence="1">
    <location>
        <begin position="489"/>
        <end position="502"/>
    </location>
</feature>
<feature type="compositionally biased region" description="Basic and acidic residues" evidence="1">
    <location>
        <begin position="573"/>
        <end position="582"/>
    </location>
</feature>
<evidence type="ECO:0008006" key="3">
    <source>
        <dbReference type="Google" id="ProtNLM"/>
    </source>
</evidence>
<feature type="region of interest" description="Disordered" evidence="1">
    <location>
        <begin position="446"/>
        <end position="466"/>
    </location>
</feature>
<accession>A0A7S4JG35</accession>